<dbReference type="AlphaFoldDB" id="M0ATP5"/>
<name>M0ATP5_9EURY</name>
<keyword evidence="1" id="KW-1133">Transmembrane helix</keyword>
<dbReference type="InterPro" id="IPR058339">
    <property type="entry name" value="DUF8026"/>
</dbReference>
<feature type="transmembrane region" description="Helical" evidence="1">
    <location>
        <begin position="6"/>
        <end position="26"/>
    </location>
</feature>
<dbReference type="Pfam" id="PF26069">
    <property type="entry name" value="DUF8026"/>
    <property type="match status" value="1"/>
</dbReference>
<organism evidence="2 3">
    <name type="scientific">Natrialba chahannaoensis JCM 10990</name>
    <dbReference type="NCBI Taxonomy" id="1227492"/>
    <lineage>
        <taxon>Archaea</taxon>
        <taxon>Methanobacteriati</taxon>
        <taxon>Methanobacteriota</taxon>
        <taxon>Stenosarchaea group</taxon>
        <taxon>Halobacteria</taxon>
        <taxon>Halobacteriales</taxon>
        <taxon>Natrialbaceae</taxon>
        <taxon>Natrialba</taxon>
    </lineage>
</organism>
<keyword evidence="1" id="KW-0812">Transmembrane</keyword>
<accession>M0ATP5</accession>
<dbReference type="PATRIC" id="fig|1227492.4.peg.1096"/>
<evidence type="ECO:0000313" key="3">
    <source>
        <dbReference type="Proteomes" id="UP000011693"/>
    </source>
</evidence>
<evidence type="ECO:0000256" key="1">
    <source>
        <dbReference type="SAM" id="Phobius"/>
    </source>
</evidence>
<comment type="caution">
    <text evidence="2">The sequence shown here is derived from an EMBL/GenBank/DDBJ whole genome shotgun (WGS) entry which is preliminary data.</text>
</comment>
<keyword evidence="1" id="KW-0472">Membrane</keyword>
<reference evidence="2 3" key="1">
    <citation type="journal article" date="2014" name="PLoS Genet.">
        <title>Phylogenetically driven sequencing of extremely halophilic archaea reveals strategies for static and dynamic osmo-response.</title>
        <authorList>
            <person name="Becker E.A."/>
            <person name="Seitzer P.M."/>
            <person name="Tritt A."/>
            <person name="Larsen D."/>
            <person name="Krusor M."/>
            <person name="Yao A.I."/>
            <person name="Wu D."/>
            <person name="Madern D."/>
            <person name="Eisen J.A."/>
            <person name="Darling A.E."/>
            <person name="Facciotti M.T."/>
        </authorList>
    </citation>
    <scope>NUCLEOTIDE SEQUENCE [LARGE SCALE GENOMIC DNA]</scope>
    <source>
        <strain evidence="2 3">JCM 10990</strain>
    </source>
</reference>
<keyword evidence="3" id="KW-1185">Reference proteome</keyword>
<dbReference type="OrthoDB" id="306168at2157"/>
<proteinExistence type="predicted"/>
<protein>
    <submittedName>
        <fullName evidence="2">Uncharacterized protein</fullName>
    </submittedName>
</protein>
<dbReference type="EMBL" id="AOIN01000040">
    <property type="protein sequence ID" value="ELZ02061.1"/>
    <property type="molecule type" value="Genomic_DNA"/>
</dbReference>
<dbReference type="RefSeq" id="WP_006166523.1">
    <property type="nucleotide sequence ID" value="NZ_AOIN01000040.1"/>
</dbReference>
<evidence type="ECO:0000313" key="2">
    <source>
        <dbReference type="EMBL" id="ELZ02061.1"/>
    </source>
</evidence>
<dbReference type="Proteomes" id="UP000011693">
    <property type="component" value="Unassembled WGS sequence"/>
</dbReference>
<sequence>MPLPAEVLGMLAFTLLAFWGIALWALTRTLRQESRKVEILKHQDRMDTYSPRALADLREWIENNPDDPLADRARERYNECVDVLTQTDRHFYDWSDAEIERLERL</sequence>
<dbReference type="STRING" id="1227492.C482_05666"/>
<gene>
    <name evidence="2" type="ORF">C482_05666</name>
</gene>